<dbReference type="Proteomes" id="UP000655225">
    <property type="component" value="Unassembled WGS sequence"/>
</dbReference>
<dbReference type="EMBL" id="JABCRI010000090">
    <property type="protein sequence ID" value="KAF8376766.1"/>
    <property type="molecule type" value="Genomic_DNA"/>
</dbReference>
<dbReference type="AlphaFoldDB" id="A0A835D0C6"/>
<dbReference type="OrthoDB" id="10025739at2759"/>
<sequence length="83" mass="9537">MVNGIINRKKTKGEKCYLYRLQMTIQVNQALLELIKASEMKLSAHDWSNLPKKDVEVDYESEENASLIYAAIVVDKEELIHNA</sequence>
<keyword evidence="2" id="KW-1185">Reference proteome</keyword>
<comment type="caution">
    <text evidence="1">The sequence shown here is derived from an EMBL/GenBank/DDBJ whole genome shotgun (WGS) entry which is preliminary data.</text>
</comment>
<organism evidence="1 2">
    <name type="scientific">Tetracentron sinense</name>
    <name type="common">Spur-leaf</name>
    <dbReference type="NCBI Taxonomy" id="13715"/>
    <lineage>
        <taxon>Eukaryota</taxon>
        <taxon>Viridiplantae</taxon>
        <taxon>Streptophyta</taxon>
        <taxon>Embryophyta</taxon>
        <taxon>Tracheophyta</taxon>
        <taxon>Spermatophyta</taxon>
        <taxon>Magnoliopsida</taxon>
        <taxon>Trochodendrales</taxon>
        <taxon>Trochodendraceae</taxon>
        <taxon>Tetracentron</taxon>
    </lineage>
</organism>
<evidence type="ECO:0000313" key="2">
    <source>
        <dbReference type="Proteomes" id="UP000655225"/>
    </source>
</evidence>
<proteinExistence type="predicted"/>
<accession>A0A835D0C6</accession>
<reference evidence="1 2" key="1">
    <citation type="submission" date="2020-04" db="EMBL/GenBank/DDBJ databases">
        <title>Plant Genome Project.</title>
        <authorList>
            <person name="Zhang R.-G."/>
        </authorList>
    </citation>
    <scope>NUCLEOTIDE SEQUENCE [LARGE SCALE GENOMIC DNA]</scope>
    <source>
        <strain evidence="1">YNK0</strain>
        <tissue evidence="1">Leaf</tissue>
    </source>
</reference>
<name>A0A835D0C6_TETSI</name>
<protein>
    <submittedName>
        <fullName evidence="1">Uncharacterized protein</fullName>
    </submittedName>
</protein>
<evidence type="ECO:0000313" key="1">
    <source>
        <dbReference type="EMBL" id="KAF8376766.1"/>
    </source>
</evidence>
<gene>
    <name evidence="1" type="ORF">HHK36_031567</name>
</gene>